<gene>
    <name evidence="1" type="ORF">FOF47_R04098</name>
</gene>
<dbReference type="AlphaFoldDB" id="A0A6G1B4R5"/>
<dbReference type="Proteomes" id="UP000475037">
    <property type="component" value="Unassembled WGS sequence"/>
</dbReference>
<sequence>FLKKLNMQLPYDPAFAVLGIYPRETKIYVHTKTCAQLFIAALFAIAKMWKQPRCHPISDRWNMAMRKSAIWPFVATWMELEGVMLSEVSQAEKDKYHMFACIGGL</sequence>
<name>A0A6G1B4R5_CROCR</name>
<protein>
    <submittedName>
        <fullName evidence="1">LORF2 protein</fullName>
    </submittedName>
</protein>
<accession>A0A6G1B4R5</accession>
<feature type="non-terminal residue" evidence="1">
    <location>
        <position position="1"/>
    </location>
</feature>
<evidence type="ECO:0000313" key="2">
    <source>
        <dbReference type="Proteomes" id="UP000475037"/>
    </source>
</evidence>
<reference evidence="1 2" key="1">
    <citation type="submission" date="2019-11" db="EMBL/GenBank/DDBJ databases">
        <authorList>
            <person name="Yang C."/>
            <person name="Li F."/>
        </authorList>
    </citation>
    <scope>NUCLEOTIDE SEQUENCE [LARGE SCALE GENOMIC DNA]</scope>
    <source>
        <strain evidence="1">KB4526</strain>
        <tissue evidence="1">Muscle</tissue>
    </source>
</reference>
<organism evidence="1 2">
    <name type="scientific">Crocuta crocuta</name>
    <name type="common">Spotted hyena</name>
    <dbReference type="NCBI Taxonomy" id="9678"/>
    <lineage>
        <taxon>Eukaryota</taxon>
        <taxon>Metazoa</taxon>
        <taxon>Chordata</taxon>
        <taxon>Craniata</taxon>
        <taxon>Vertebrata</taxon>
        <taxon>Euteleostomi</taxon>
        <taxon>Mammalia</taxon>
        <taxon>Eutheria</taxon>
        <taxon>Laurasiatheria</taxon>
        <taxon>Carnivora</taxon>
        <taxon>Feliformia</taxon>
        <taxon>Hyaenidae</taxon>
        <taxon>Crocuta</taxon>
    </lineage>
</organism>
<proteinExistence type="predicted"/>
<evidence type="ECO:0000313" key="1">
    <source>
        <dbReference type="EMBL" id="KAF0882761.1"/>
    </source>
</evidence>
<feature type="non-terminal residue" evidence="1">
    <location>
        <position position="105"/>
    </location>
</feature>
<keyword evidence="2" id="KW-1185">Reference proteome</keyword>
<dbReference type="EMBL" id="VOAJ01002526">
    <property type="protein sequence ID" value="KAF0882761.1"/>
    <property type="molecule type" value="Genomic_DNA"/>
</dbReference>
<comment type="caution">
    <text evidence="1">The sequence shown here is derived from an EMBL/GenBank/DDBJ whole genome shotgun (WGS) entry which is preliminary data.</text>
</comment>